<accession>A0A0B6ZT97</accession>
<name>A0A0B6ZT97_9EUPU</name>
<evidence type="ECO:0008006" key="3">
    <source>
        <dbReference type="Google" id="ProtNLM"/>
    </source>
</evidence>
<dbReference type="InterPro" id="IPR012674">
    <property type="entry name" value="Calycin"/>
</dbReference>
<reference evidence="2" key="1">
    <citation type="submission" date="2014-12" db="EMBL/GenBank/DDBJ databases">
        <title>Insight into the proteome of Arion vulgaris.</title>
        <authorList>
            <person name="Aradska J."/>
            <person name="Bulat T."/>
            <person name="Smidak R."/>
            <person name="Sarate P."/>
            <person name="Gangsoo J."/>
            <person name="Sialana F."/>
            <person name="Bilban M."/>
            <person name="Lubec G."/>
        </authorList>
    </citation>
    <scope>NUCLEOTIDE SEQUENCE</scope>
    <source>
        <tissue evidence="2">Skin</tissue>
    </source>
</reference>
<dbReference type="CDD" id="cd00742">
    <property type="entry name" value="FABP"/>
    <property type="match status" value="1"/>
</dbReference>
<comment type="similarity">
    <text evidence="1">Belongs to the calycin superfamily. Fatty-acid binding protein (FABP) family.</text>
</comment>
<protein>
    <recommendedName>
        <fullName evidence="3">Cytosolic fatty-acid binding proteins domain-containing protein</fullName>
    </recommendedName>
</protein>
<proteinExistence type="inferred from homology"/>
<dbReference type="AlphaFoldDB" id="A0A0B6ZT97"/>
<dbReference type="SUPFAM" id="SSF50814">
    <property type="entry name" value="Lipocalins"/>
    <property type="match status" value="1"/>
</dbReference>
<dbReference type="InterPro" id="IPR031259">
    <property type="entry name" value="ILBP"/>
</dbReference>
<sequence>MAHLCGQWELVSCDENFDKYMEAVGVSEEKRKLAQTALTAQSKLKQEISLEDGTTWSIKLITAAGQKIDVYPEGKPVASTTLDGRSVSVVYSREGDELIETQKGTGFESINTRKVSGDTMIMKFTANNGISSTRTYKKLS</sequence>
<evidence type="ECO:0000313" key="2">
    <source>
        <dbReference type="EMBL" id="CEK71587.1"/>
    </source>
</evidence>
<dbReference type="EMBL" id="HACG01024722">
    <property type="protein sequence ID" value="CEK71587.1"/>
    <property type="molecule type" value="Transcribed_RNA"/>
</dbReference>
<dbReference type="PANTHER" id="PTHR11955">
    <property type="entry name" value="FATTY ACID BINDING PROTEIN"/>
    <property type="match status" value="1"/>
</dbReference>
<dbReference type="GO" id="GO:0008289">
    <property type="term" value="F:lipid binding"/>
    <property type="evidence" value="ECO:0007669"/>
    <property type="project" value="UniProtKB-KW"/>
</dbReference>
<organism evidence="2">
    <name type="scientific">Arion vulgaris</name>
    <dbReference type="NCBI Taxonomy" id="1028688"/>
    <lineage>
        <taxon>Eukaryota</taxon>
        <taxon>Metazoa</taxon>
        <taxon>Spiralia</taxon>
        <taxon>Lophotrochozoa</taxon>
        <taxon>Mollusca</taxon>
        <taxon>Gastropoda</taxon>
        <taxon>Heterobranchia</taxon>
        <taxon>Euthyneura</taxon>
        <taxon>Panpulmonata</taxon>
        <taxon>Eupulmonata</taxon>
        <taxon>Stylommatophora</taxon>
        <taxon>Helicina</taxon>
        <taxon>Arionoidea</taxon>
        <taxon>Arionidae</taxon>
        <taxon>Arion</taxon>
    </lineage>
</organism>
<evidence type="ECO:0000256" key="1">
    <source>
        <dbReference type="ARBA" id="ARBA00008390"/>
    </source>
</evidence>
<dbReference type="Gene3D" id="2.40.128.20">
    <property type="match status" value="1"/>
</dbReference>
<gene>
    <name evidence="2" type="primary">ORF79012</name>
</gene>